<evidence type="ECO:0000313" key="7">
    <source>
        <dbReference type="EMBL" id="HJC47280.1"/>
    </source>
</evidence>
<evidence type="ECO:0000256" key="4">
    <source>
        <dbReference type="RuleBase" id="RU362068"/>
    </source>
</evidence>
<feature type="domain" description="Ketopantoate reductase C-terminal" evidence="6">
    <location>
        <begin position="176"/>
        <end position="300"/>
    </location>
</feature>
<comment type="caution">
    <text evidence="7">The sequence shown here is derived from an EMBL/GenBank/DDBJ whole genome shotgun (WGS) entry which is preliminary data.</text>
</comment>
<feature type="domain" description="Ketopantoate reductase N-terminal" evidence="5">
    <location>
        <begin position="6"/>
        <end position="149"/>
    </location>
</feature>
<dbReference type="Gene3D" id="3.40.50.720">
    <property type="entry name" value="NAD(P)-binding Rossmann-like Domain"/>
    <property type="match status" value="1"/>
</dbReference>
<keyword evidence="2 4" id="KW-0521">NADP</keyword>
<dbReference type="InterPro" id="IPR051402">
    <property type="entry name" value="KPR-Related"/>
</dbReference>
<dbReference type="Proteomes" id="UP000823883">
    <property type="component" value="Unassembled WGS sequence"/>
</dbReference>
<comment type="pathway">
    <text evidence="4">Cofactor biosynthesis; (R)-pantothenate biosynthesis; (R)-pantoate from 3-methyl-2-oxobutanoate: step 2/2.</text>
</comment>
<accession>A0A9D2T6W9</accession>
<evidence type="ECO:0000256" key="1">
    <source>
        <dbReference type="ARBA" id="ARBA00007870"/>
    </source>
</evidence>
<evidence type="ECO:0000259" key="6">
    <source>
        <dbReference type="Pfam" id="PF08546"/>
    </source>
</evidence>
<evidence type="ECO:0000256" key="3">
    <source>
        <dbReference type="ARBA" id="ARBA00023002"/>
    </source>
</evidence>
<dbReference type="Pfam" id="PF02558">
    <property type="entry name" value="ApbA"/>
    <property type="match status" value="1"/>
</dbReference>
<keyword evidence="4" id="KW-0566">Pantothenate biosynthesis</keyword>
<evidence type="ECO:0000259" key="5">
    <source>
        <dbReference type="Pfam" id="PF02558"/>
    </source>
</evidence>
<dbReference type="InterPro" id="IPR003710">
    <property type="entry name" value="ApbA"/>
</dbReference>
<dbReference type="GO" id="GO:0015940">
    <property type="term" value="P:pantothenate biosynthetic process"/>
    <property type="evidence" value="ECO:0007669"/>
    <property type="project" value="UniProtKB-KW"/>
</dbReference>
<dbReference type="EC" id="1.1.1.169" evidence="4"/>
<proteinExistence type="inferred from homology"/>
<name>A0A9D2T6W9_9FIRM</name>
<dbReference type="PANTHER" id="PTHR21708:SF26">
    <property type="entry name" value="2-DEHYDROPANTOATE 2-REDUCTASE"/>
    <property type="match status" value="1"/>
</dbReference>
<comment type="function">
    <text evidence="4">Catalyzes the NADPH-dependent reduction of ketopantoate into pantoic acid.</text>
</comment>
<dbReference type="EMBL" id="DWWL01000026">
    <property type="protein sequence ID" value="HJC47280.1"/>
    <property type="molecule type" value="Genomic_DNA"/>
</dbReference>
<organism evidence="7 8">
    <name type="scientific">Candidatus Lachnoclostridium pullistercoris</name>
    <dbReference type="NCBI Taxonomy" id="2838632"/>
    <lineage>
        <taxon>Bacteria</taxon>
        <taxon>Bacillati</taxon>
        <taxon>Bacillota</taxon>
        <taxon>Clostridia</taxon>
        <taxon>Lachnospirales</taxon>
        <taxon>Lachnospiraceae</taxon>
    </lineage>
</organism>
<comment type="similarity">
    <text evidence="1 4">Belongs to the ketopantoate reductase family.</text>
</comment>
<evidence type="ECO:0000256" key="2">
    <source>
        <dbReference type="ARBA" id="ARBA00022857"/>
    </source>
</evidence>
<dbReference type="SUPFAM" id="SSF51735">
    <property type="entry name" value="NAD(P)-binding Rossmann-fold domains"/>
    <property type="match status" value="1"/>
</dbReference>
<protein>
    <recommendedName>
        <fullName evidence="4">2-dehydropantoate 2-reductase</fullName>
        <ecNumber evidence="4">1.1.1.169</ecNumber>
    </recommendedName>
    <alternativeName>
        <fullName evidence="4">Ketopantoate reductase</fullName>
    </alternativeName>
</protein>
<reference evidence="7" key="2">
    <citation type="submission" date="2021-04" db="EMBL/GenBank/DDBJ databases">
        <authorList>
            <person name="Gilroy R."/>
        </authorList>
    </citation>
    <scope>NUCLEOTIDE SEQUENCE</scope>
    <source>
        <strain evidence="7">CHK183-5548</strain>
    </source>
</reference>
<dbReference type="InterPro" id="IPR013328">
    <property type="entry name" value="6PGD_dom2"/>
</dbReference>
<dbReference type="Gene3D" id="1.10.1040.10">
    <property type="entry name" value="N-(1-d-carboxylethyl)-l-norvaline Dehydrogenase, domain 2"/>
    <property type="match status" value="1"/>
</dbReference>
<dbReference type="NCBIfam" id="TIGR00745">
    <property type="entry name" value="apbA_panE"/>
    <property type="match status" value="1"/>
</dbReference>
<gene>
    <name evidence="7" type="ORF">IAA04_04440</name>
</gene>
<dbReference type="GO" id="GO:0005737">
    <property type="term" value="C:cytoplasm"/>
    <property type="evidence" value="ECO:0007669"/>
    <property type="project" value="TreeGrafter"/>
</dbReference>
<sequence length="302" mass="33419">MDIRKISIVGTGTFGVMYGRFFGERLPAGSVRFVADENLIETCKKTSITCNGVPCRFTFIPFGTDDPADLVIFAMRFGELDDVIRRIGSQVGKNTVILSLINGITSQERLSRVFGNDRVLLCTVQGSDVSRTGNTITYTGMGTLNIGTQDGLPSDFIKALTAFFDSTGFPYHFSTDMKKSLWERLVFNTGICQAVAVYETNYEGIKREGEPRQIMIQAMQEAVQVGQAEGISLDGRTISDWLTFIDGLDGISISSMRRDLRAGRPTEVELFAGTIRTLAKKHGISTPINDFLYDKIKEMEHS</sequence>
<dbReference type="InterPro" id="IPR036291">
    <property type="entry name" value="NAD(P)-bd_dom_sf"/>
</dbReference>
<keyword evidence="3 4" id="KW-0560">Oxidoreductase</keyword>
<dbReference type="InterPro" id="IPR013752">
    <property type="entry name" value="KPA_reductase"/>
</dbReference>
<dbReference type="InterPro" id="IPR008927">
    <property type="entry name" value="6-PGluconate_DH-like_C_sf"/>
</dbReference>
<dbReference type="InterPro" id="IPR013332">
    <property type="entry name" value="KPR_N"/>
</dbReference>
<reference evidence="7" key="1">
    <citation type="journal article" date="2021" name="PeerJ">
        <title>Extensive microbial diversity within the chicken gut microbiome revealed by metagenomics and culture.</title>
        <authorList>
            <person name="Gilroy R."/>
            <person name="Ravi A."/>
            <person name="Getino M."/>
            <person name="Pursley I."/>
            <person name="Horton D.L."/>
            <person name="Alikhan N.F."/>
            <person name="Baker D."/>
            <person name="Gharbi K."/>
            <person name="Hall N."/>
            <person name="Watson M."/>
            <person name="Adriaenssens E.M."/>
            <person name="Foster-Nyarko E."/>
            <person name="Jarju S."/>
            <person name="Secka A."/>
            <person name="Antonio M."/>
            <person name="Oren A."/>
            <person name="Chaudhuri R.R."/>
            <person name="La Ragione R."/>
            <person name="Hildebrand F."/>
            <person name="Pallen M.J."/>
        </authorList>
    </citation>
    <scope>NUCLEOTIDE SEQUENCE</scope>
    <source>
        <strain evidence="7">CHK183-5548</strain>
    </source>
</reference>
<dbReference type="AlphaFoldDB" id="A0A9D2T6W9"/>
<dbReference type="Pfam" id="PF08546">
    <property type="entry name" value="ApbA_C"/>
    <property type="match status" value="1"/>
</dbReference>
<comment type="catalytic activity">
    <reaction evidence="4">
        <text>(R)-pantoate + NADP(+) = 2-dehydropantoate + NADPH + H(+)</text>
        <dbReference type="Rhea" id="RHEA:16233"/>
        <dbReference type="ChEBI" id="CHEBI:11561"/>
        <dbReference type="ChEBI" id="CHEBI:15378"/>
        <dbReference type="ChEBI" id="CHEBI:15980"/>
        <dbReference type="ChEBI" id="CHEBI:57783"/>
        <dbReference type="ChEBI" id="CHEBI:58349"/>
        <dbReference type="EC" id="1.1.1.169"/>
    </reaction>
</comment>
<dbReference type="SUPFAM" id="SSF48179">
    <property type="entry name" value="6-phosphogluconate dehydrogenase C-terminal domain-like"/>
    <property type="match status" value="1"/>
</dbReference>
<evidence type="ECO:0000313" key="8">
    <source>
        <dbReference type="Proteomes" id="UP000823883"/>
    </source>
</evidence>
<dbReference type="PANTHER" id="PTHR21708">
    <property type="entry name" value="PROBABLE 2-DEHYDROPANTOATE 2-REDUCTASE"/>
    <property type="match status" value="1"/>
</dbReference>
<dbReference type="GO" id="GO:0008677">
    <property type="term" value="F:2-dehydropantoate 2-reductase activity"/>
    <property type="evidence" value="ECO:0007669"/>
    <property type="project" value="UniProtKB-EC"/>
</dbReference>